<dbReference type="AlphaFoldDB" id="A0A8D9CKD1"/>
<keyword evidence="4" id="KW-0540">Nuclease</keyword>
<evidence type="ECO:0000259" key="10">
    <source>
        <dbReference type="Pfam" id="PF26138"/>
    </source>
</evidence>
<evidence type="ECO:0000313" key="11">
    <source>
        <dbReference type="EMBL" id="CAG7860090.1"/>
    </source>
</evidence>
<dbReference type="GO" id="GO:0004518">
    <property type="term" value="F:nuclease activity"/>
    <property type="evidence" value="ECO:0007669"/>
    <property type="project" value="UniProtKB-KW"/>
</dbReference>
<feature type="compositionally biased region" description="Acidic residues" evidence="8">
    <location>
        <begin position="376"/>
        <end position="385"/>
    </location>
</feature>
<accession>A0A8D9CKD1</accession>
<keyword evidence="6" id="KW-0378">Hydrolase</keyword>
<feature type="domain" description="DUF8040" evidence="10">
    <location>
        <begin position="62"/>
        <end position="152"/>
    </location>
</feature>
<dbReference type="GO" id="GO:0005634">
    <property type="term" value="C:nucleus"/>
    <property type="evidence" value="ECO:0007669"/>
    <property type="project" value="UniProtKB-SubCell"/>
</dbReference>
<feature type="domain" description="DDE Tnp4" evidence="9">
    <location>
        <begin position="191"/>
        <end position="352"/>
    </location>
</feature>
<keyword evidence="5" id="KW-0479">Metal-binding</keyword>
<dbReference type="InterPro" id="IPR045249">
    <property type="entry name" value="HARBI1-like"/>
</dbReference>
<evidence type="ECO:0000256" key="1">
    <source>
        <dbReference type="ARBA" id="ARBA00001968"/>
    </source>
</evidence>
<reference evidence="11 12" key="1">
    <citation type="submission" date="2021-07" db="EMBL/GenBank/DDBJ databases">
        <authorList>
            <consortium name="Genoscope - CEA"/>
            <person name="William W."/>
        </authorList>
    </citation>
    <scope>NUCLEOTIDE SEQUENCE [LARGE SCALE GENOMIC DNA]</scope>
</reference>
<comment type="subcellular location">
    <subcellularLocation>
        <location evidence="2">Nucleus</location>
    </subcellularLocation>
</comment>
<dbReference type="Pfam" id="PF13359">
    <property type="entry name" value="DDE_Tnp_4"/>
    <property type="match status" value="1"/>
</dbReference>
<dbReference type="InterPro" id="IPR058353">
    <property type="entry name" value="DUF8040"/>
</dbReference>
<comment type="similarity">
    <text evidence="3">Belongs to the HARBI1 family.</text>
</comment>
<evidence type="ECO:0000256" key="8">
    <source>
        <dbReference type="SAM" id="MobiDB-lite"/>
    </source>
</evidence>
<organism evidence="11 12">
    <name type="scientific">Brassica campestris</name>
    <name type="common">Field mustard</name>
    <dbReference type="NCBI Taxonomy" id="3711"/>
    <lineage>
        <taxon>Eukaryota</taxon>
        <taxon>Viridiplantae</taxon>
        <taxon>Streptophyta</taxon>
        <taxon>Embryophyta</taxon>
        <taxon>Tracheophyta</taxon>
        <taxon>Spermatophyta</taxon>
        <taxon>Magnoliopsida</taxon>
        <taxon>eudicotyledons</taxon>
        <taxon>Gunneridae</taxon>
        <taxon>Pentapetalae</taxon>
        <taxon>rosids</taxon>
        <taxon>malvids</taxon>
        <taxon>Brassicales</taxon>
        <taxon>Brassicaceae</taxon>
        <taxon>Brassiceae</taxon>
        <taxon>Brassica</taxon>
    </lineage>
</organism>
<name>A0A8D9CKD1_BRACM</name>
<dbReference type="GO" id="GO:0046872">
    <property type="term" value="F:metal ion binding"/>
    <property type="evidence" value="ECO:0007669"/>
    <property type="project" value="UniProtKB-KW"/>
</dbReference>
<evidence type="ECO:0000256" key="5">
    <source>
        <dbReference type="ARBA" id="ARBA00022723"/>
    </source>
</evidence>
<sequence>MVCFLIGMAHQGQSSNGKEKEAFYRMLEDDEAEDGSINFGESFIDPYSVSIERQRMNLDPERGRKYIYELLHGHDVQCYNIIRMYPPVYIQLCEKLKDDYQLKETDNVSIEESVAIFLNICAQNATQRYVGKIFGHSQETISRKFHEVLSALEKMAVDLLRPGPNELTQPHPRLQSNRNYWPYFKGFIGAIDGTHVPVTIAGKDSEKYWNRKSDTSINVLAICNMDMLFTYAYIGIPGSAHDAKVLALAMEGPHQFPTAPFGKYYLGDSGYPLRPGFLTPYRGERYHPSQYDGASPPSSYKEMFNKRHSSLRSVIERTFGVWKGKWRVLREKPRYNIHVQRRVIAATVALHNFIRLSNLGDVDFDSDHPTGNVPTEDSDSDEDEEHNNTHVHYMEGIRDQISASLWDSR</sequence>
<evidence type="ECO:0000259" key="9">
    <source>
        <dbReference type="Pfam" id="PF13359"/>
    </source>
</evidence>
<dbReference type="GO" id="GO:0016787">
    <property type="term" value="F:hydrolase activity"/>
    <property type="evidence" value="ECO:0007669"/>
    <property type="project" value="UniProtKB-KW"/>
</dbReference>
<evidence type="ECO:0000256" key="6">
    <source>
        <dbReference type="ARBA" id="ARBA00022801"/>
    </source>
</evidence>
<evidence type="ECO:0000256" key="2">
    <source>
        <dbReference type="ARBA" id="ARBA00004123"/>
    </source>
</evidence>
<proteinExistence type="inferred from homology"/>
<feature type="region of interest" description="Disordered" evidence="8">
    <location>
        <begin position="364"/>
        <end position="386"/>
    </location>
</feature>
<evidence type="ECO:0000256" key="4">
    <source>
        <dbReference type="ARBA" id="ARBA00022722"/>
    </source>
</evidence>
<keyword evidence="7" id="KW-0539">Nucleus</keyword>
<dbReference type="EMBL" id="LS974625">
    <property type="protein sequence ID" value="CAG7860090.1"/>
    <property type="molecule type" value="Genomic_DNA"/>
</dbReference>
<evidence type="ECO:0000256" key="3">
    <source>
        <dbReference type="ARBA" id="ARBA00006958"/>
    </source>
</evidence>
<dbReference type="InterPro" id="IPR027806">
    <property type="entry name" value="HARBI1_dom"/>
</dbReference>
<dbReference type="PANTHER" id="PTHR22930">
    <property type="match status" value="1"/>
</dbReference>
<comment type="cofactor">
    <cofactor evidence="1">
        <name>a divalent metal cation</name>
        <dbReference type="ChEBI" id="CHEBI:60240"/>
    </cofactor>
</comment>
<dbReference type="PANTHER" id="PTHR22930:SF281">
    <property type="entry name" value="NUCLEASE"/>
    <property type="match status" value="1"/>
</dbReference>
<dbReference type="Gramene" id="A09p05570.2_BraZ1">
    <property type="protein sequence ID" value="A09p05570.2_BraZ1.CDS"/>
    <property type="gene ID" value="A09g05570.2_BraZ1"/>
</dbReference>
<protein>
    <recommendedName>
        <fullName evidence="13">DDE Tnp4 domain-containing protein</fullName>
    </recommendedName>
</protein>
<dbReference type="Pfam" id="PF26138">
    <property type="entry name" value="DUF8040"/>
    <property type="match status" value="1"/>
</dbReference>
<gene>
    <name evidence="11" type="ORF">BRAPAZ1V2_A09P05570.2</name>
</gene>
<evidence type="ECO:0000256" key="7">
    <source>
        <dbReference type="ARBA" id="ARBA00023242"/>
    </source>
</evidence>
<dbReference type="Proteomes" id="UP000694005">
    <property type="component" value="Chromosome A09"/>
</dbReference>
<evidence type="ECO:0008006" key="13">
    <source>
        <dbReference type="Google" id="ProtNLM"/>
    </source>
</evidence>
<evidence type="ECO:0000313" key="12">
    <source>
        <dbReference type="Proteomes" id="UP000694005"/>
    </source>
</evidence>